<dbReference type="PIRSF" id="PIRSF002741">
    <property type="entry name" value="MppA"/>
    <property type="match status" value="1"/>
</dbReference>
<dbReference type="InterPro" id="IPR039424">
    <property type="entry name" value="SBP_5"/>
</dbReference>
<dbReference type="InterPro" id="IPR000914">
    <property type="entry name" value="SBP_5_dom"/>
</dbReference>
<dbReference type="Pfam" id="PF00496">
    <property type="entry name" value="SBP_bac_5"/>
    <property type="match status" value="1"/>
</dbReference>
<evidence type="ECO:0000256" key="2">
    <source>
        <dbReference type="ARBA" id="ARBA00022729"/>
    </source>
</evidence>
<dbReference type="Gene3D" id="3.90.76.10">
    <property type="entry name" value="Dipeptide-binding Protein, Domain 1"/>
    <property type="match status" value="1"/>
</dbReference>
<dbReference type="SUPFAM" id="SSF53850">
    <property type="entry name" value="Periplasmic binding protein-like II"/>
    <property type="match status" value="1"/>
</dbReference>
<accession>A0A2X0V8B9</accession>
<keyword evidence="2 3" id="KW-0732">Signal</keyword>
<dbReference type="AlphaFoldDB" id="A0A2X0V8B9"/>
<feature type="chain" id="PRO_5015938323" evidence="3">
    <location>
        <begin position="30"/>
        <end position="521"/>
    </location>
</feature>
<dbReference type="GO" id="GO:0043190">
    <property type="term" value="C:ATP-binding cassette (ABC) transporter complex"/>
    <property type="evidence" value="ECO:0007669"/>
    <property type="project" value="InterPro"/>
</dbReference>
<sequence>MSFLHISKTKMMVAAMTVAFGASVFSANAALSRKPQDNIFYATSTDPLGLDPALVDDFDSGNVSSNIYEGLMGFKKDNTEVVPLLATSYDVSEDGLTYTFKLRQGVKFHDGTPFNAQAVKFNIDRQMPENAVAKMSYASLVFGDVASSEVIDDYTIAIKMKKPSTPFLHNLAMCFAAPIVSPTALQKYNNNVNEHPVGTGPYQFVAWDRGQQVILTRFDDYWGEKAKTANIIIRTIPETSARVVALNNGEIDVAFGLDANVMDQVKKGGNVIQNEEGMNTNYMFFNLNPKQNGPTMDKEVRRALAMAVNVPELVQSLYKEYASVATTFLPTFVPGYSKNVKPVAYNPEKAKEILAKKGVKSVKIMVYTGARQYNPVGGQVLAEAVQGYLSKVGVQAELLVYDWATFKNKLLTDYWDIGFLGWNGDNGDADNFLYLFADDDPINNNPRWVNQEYRDLIAKGAATPEGAERNAIYEKAEMILAEECPILPISHARQLVAYRPNIENLLYHKIGLFFFQGTEKK</sequence>
<protein>
    <submittedName>
        <fullName evidence="5">Dipeptide-binding protein</fullName>
    </submittedName>
</protein>
<feature type="domain" description="Solute-binding protein family 5" evidence="4">
    <location>
        <begin position="80"/>
        <end position="442"/>
    </location>
</feature>
<keyword evidence="6" id="KW-1185">Reference proteome</keyword>
<dbReference type="Gene3D" id="3.40.190.10">
    <property type="entry name" value="Periplasmic binding protein-like II"/>
    <property type="match status" value="1"/>
</dbReference>
<organism evidence="5 6">
    <name type="scientific">Anaerobiospirillum thomasii</name>
    <dbReference type="NCBI Taxonomy" id="179995"/>
    <lineage>
        <taxon>Bacteria</taxon>
        <taxon>Pseudomonadati</taxon>
        <taxon>Pseudomonadota</taxon>
        <taxon>Gammaproteobacteria</taxon>
        <taxon>Aeromonadales</taxon>
        <taxon>Succinivibrionaceae</taxon>
        <taxon>Anaerobiospirillum</taxon>
    </lineage>
</organism>
<dbReference type="GO" id="GO:0030288">
    <property type="term" value="C:outer membrane-bounded periplasmic space"/>
    <property type="evidence" value="ECO:0007669"/>
    <property type="project" value="UniProtKB-ARBA"/>
</dbReference>
<dbReference type="Proteomes" id="UP000250086">
    <property type="component" value="Unassembled WGS sequence"/>
</dbReference>
<dbReference type="CDD" id="cd08493">
    <property type="entry name" value="PBP2_DppA_like"/>
    <property type="match status" value="1"/>
</dbReference>
<feature type="signal peptide" evidence="3">
    <location>
        <begin position="1"/>
        <end position="29"/>
    </location>
</feature>
<dbReference type="GO" id="GO:1904680">
    <property type="term" value="F:peptide transmembrane transporter activity"/>
    <property type="evidence" value="ECO:0007669"/>
    <property type="project" value="TreeGrafter"/>
</dbReference>
<evidence type="ECO:0000256" key="1">
    <source>
        <dbReference type="ARBA" id="ARBA00005695"/>
    </source>
</evidence>
<evidence type="ECO:0000313" key="5">
    <source>
        <dbReference type="EMBL" id="SPT69366.1"/>
    </source>
</evidence>
<name>A0A2X0V8B9_9GAMM</name>
<evidence type="ECO:0000259" key="4">
    <source>
        <dbReference type="Pfam" id="PF00496"/>
    </source>
</evidence>
<dbReference type="EMBL" id="UAPV01000001">
    <property type="protein sequence ID" value="SPT69366.1"/>
    <property type="molecule type" value="Genomic_DNA"/>
</dbReference>
<dbReference type="InterPro" id="IPR030678">
    <property type="entry name" value="Peptide/Ni-bd"/>
</dbReference>
<comment type="similarity">
    <text evidence="1">Belongs to the bacterial solute-binding protein 5 family.</text>
</comment>
<evidence type="ECO:0000313" key="6">
    <source>
        <dbReference type="Proteomes" id="UP000250086"/>
    </source>
</evidence>
<reference evidence="5 6" key="1">
    <citation type="submission" date="2018-06" db="EMBL/GenBank/DDBJ databases">
        <authorList>
            <consortium name="Pathogen Informatics"/>
            <person name="Doyle S."/>
        </authorList>
    </citation>
    <scope>NUCLEOTIDE SEQUENCE [LARGE SCALE GENOMIC DNA]</scope>
    <source>
        <strain evidence="5 6">NCTC13093</strain>
    </source>
</reference>
<dbReference type="RefSeq" id="WP_113743548.1">
    <property type="nucleotide sequence ID" value="NZ_UAPV01000001.1"/>
</dbReference>
<gene>
    <name evidence="5" type="primary">dppA</name>
    <name evidence="5" type="ORF">NCTC13093_00735</name>
</gene>
<proteinExistence type="inferred from homology"/>
<dbReference type="PANTHER" id="PTHR30290">
    <property type="entry name" value="PERIPLASMIC BINDING COMPONENT OF ABC TRANSPORTER"/>
    <property type="match status" value="1"/>
</dbReference>
<evidence type="ECO:0000256" key="3">
    <source>
        <dbReference type="SAM" id="SignalP"/>
    </source>
</evidence>
<dbReference type="Gene3D" id="3.10.105.10">
    <property type="entry name" value="Dipeptide-binding Protein, Domain 3"/>
    <property type="match status" value="1"/>
</dbReference>
<dbReference type="GO" id="GO:0015833">
    <property type="term" value="P:peptide transport"/>
    <property type="evidence" value="ECO:0007669"/>
    <property type="project" value="TreeGrafter"/>
</dbReference>
<dbReference type="PANTHER" id="PTHR30290:SF38">
    <property type="entry name" value="D,D-DIPEPTIDE-BINDING PERIPLASMIC PROTEIN DDPA-RELATED"/>
    <property type="match status" value="1"/>
</dbReference>